<proteinExistence type="predicted"/>
<evidence type="ECO:0000259" key="2">
    <source>
        <dbReference type="Pfam" id="PF04917"/>
    </source>
</evidence>
<organism evidence="3 4">
    <name type="scientific">Pseudoduganella violacea</name>
    <dbReference type="NCBI Taxonomy" id="1715466"/>
    <lineage>
        <taxon>Bacteria</taxon>
        <taxon>Pseudomonadati</taxon>
        <taxon>Pseudomonadota</taxon>
        <taxon>Betaproteobacteria</taxon>
        <taxon>Burkholderiales</taxon>
        <taxon>Oxalobacteraceae</taxon>
        <taxon>Telluria group</taxon>
        <taxon>Pseudoduganella</taxon>
    </lineage>
</organism>
<dbReference type="RefSeq" id="WP_183443997.1">
    <property type="nucleotide sequence ID" value="NZ_JACHXD010000028.1"/>
</dbReference>
<keyword evidence="1" id="KW-0812">Transmembrane</keyword>
<keyword evidence="1" id="KW-0472">Membrane</keyword>
<gene>
    <name evidence="3" type="ORF">FHS03_005437</name>
</gene>
<name>A0A7W5BG90_9BURK</name>
<dbReference type="AlphaFoldDB" id="A0A7W5BG90"/>
<comment type="caution">
    <text evidence="3">The sequence shown here is derived from an EMBL/GenBank/DDBJ whole genome shotgun (WGS) entry which is preliminary data.</text>
</comment>
<feature type="transmembrane region" description="Helical" evidence="1">
    <location>
        <begin position="12"/>
        <end position="33"/>
    </location>
</feature>
<dbReference type="InterPro" id="IPR007001">
    <property type="entry name" value="Shufflon_N"/>
</dbReference>
<dbReference type="Proteomes" id="UP000541535">
    <property type="component" value="Unassembled WGS sequence"/>
</dbReference>
<accession>A0A7W5BG90</accession>
<reference evidence="3 4" key="1">
    <citation type="submission" date="2020-08" db="EMBL/GenBank/DDBJ databases">
        <title>Genomic Encyclopedia of Type Strains, Phase III (KMG-III): the genomes of soil and plant-associated and newly described type strains.</title>
        <authorList>
            <person name="Whitman W."/>
        </authorList>
    </citation>
    <scope>NUCLEOTIDE SEQUENCE [LARGE SCALE GENOMIC DNA]</scope>
    <source>
        <strain evidence="3 4">CECT 8897</strain>
    </source>
</reference>
<sequence length="457" mass="48947">MRTLRKQSGVGLIEVLGALGIGALLMVGLSRMADASIDDLQSQQAAYYQSQVVHAAKRYIEANYDTIKNNTASPSTVLAVSLEQMRAGRFLPAGFADKNAYQQNTCLLIRQPDPANPQGRFDALVVTSGGSAIGEKDLAAASMHAGMGSGYISAREPGVARGASWRMPTDPYRGKVCTGGSTAVLQGNAADAGHLVSNLFYDAASQMRADFLYRDAVPGRPDLNRMTTPLRLGGKALAATGETCAYDSNDVALAMDRSSLTLLTCDGSGKWRSASSWREPVMAWADLPASGSSIGDVRMVKNLSRAFTFNGSAWVALAVDQDGNLDVPGRVKARDLHATNHIESDGGIHAADHIESAKNLIARRNLEVAREAKVGRGLEASIVEASVWMGSPTITLSDRQSPGGRCNYLKWSSYDQKEVLYYPHGTIAMDDATRPLICGTDNRFHYANGRDDINAAR</sequence>
<evidence type="ECO:0000313" key="4">
    <source>
        <dbReference type="Proteomes" id="UP000541535"/>
    </source>
</evidence>
<keyword evidence="4" id="KW-1185">Reference proteome</keyword>
<evidence type="ECO:0000256" key="1">
    <source>
        <dbReference type="SAM" id="Phobius"/>
    </source>
</evidence>
<dbReference type="EMBL" id="JACHXD010000028">
    <property type="protein sequence ID" value="MBB3122336.1"/>
    <property type="molecule type" value="Genomic_DNA"/>
</dbReference>
<feature type="domain" description="Bacterial shufflon protein N-terminal" evidence="2">
    <location>
        <begin position="41"/>
        <end position="245"/>
    </location>
</feature>
<protein>
    <recommendedName>
        <fullName evidence="2">Bacterial shufflon protein N-terminal domain-containing protein</fullName>
    </recommendedName>
</protein>
<keyword evidence="1" id="KW-1133">Transmembrane helix</keyword>
<evidence type="ECO:0000313" key="3">
    <source>
        <dbReference type="EMBL" id="MBB3122336.1"/>
    </source>
</evidence>
<dbReference type="Pfam" id="PF04917">
    <property type="entry name" value="Shufflon_N"/>
    <property type="match status" value="1"/>
</dbReference>